<dbReference type="InterPro" id="IPR011051">
    <property type="entry name" value="RmlC_Cupin_sf"/>
</dbReference>
<evidence type="ECO:0000313" key="2">
    <source>
        <dbReference type="Proteomes" id="UP000245396"/>
    </source>
</evidence>
<comment type="caution">
    <text evidence="1">The sequence shown here is derived from an EMBL/GenBank/DDBJ whole genome shotgun (WGS) entry which is preliminary data.</text>
</comment>
<name>A0A316C3E6_PSESE</name>
<dbReference type="RefSeq" id="WP_109613338.1">
    <property type="nucleotide sequence ID" value="NZ_QGGG01000009.1"/>
</dbReference>
<dbReference type="AlphaFoldDB" id="A0A316C3E6"/>
<dbReference type="OrthoDB" id="7354617at2"/>
<dbReference type="Proteomes" id="UP000245396">
    <property type="component" value="Unassembled WGS sequence"/>
</dbReference>
<proteinExistence type="predicted"/>
<keyword evidence="2" id="KW-1185">Reference proteome</keyword>
<dbReference type="InterPro" id="IPR014710">
    <property type="entry name" value="RmlC-like_jellyroll"/>
</dbReference>
<accession>A0A316C3E6</accession>
<protein>
    <submittedName>
        <fullName evidence="1">ChrR-like protein with cupin domain</fullName>
    </submittedName>
</protein>
<dbReference type="SUPFAM" id="SSF51182">
    <property type="entry name" value="RmlC-like cupins"/>
    <property type="match status" value="1"/>
</dbReference>
<sequence length="163" mass="18556">MNARATKIDPITKLEVSSDKTRPLTDAHQAMRVSHPDDIEWSMLRYDGQTAKMMFHPTKDDPTVPNAGLVRYEAGSGHPLHSHYFAQVWYILEGTFLIDGAIYGPDTMIFHPDPHFEHELTTQTGGVILYVQYMGPTTRQGPIYDGRFNVTERKKLEDETTAY</sequence>
<organism evidence="1 2">
    <name type="scientific">Pseudaminobacter salicylatoxidans</name>
    <dbReference type="NCBI Taxonomy" id="93369"/>
    <lineage>
        <taxon>Bacteria</taxon>
        <taxon>Pseudomonadati</taxon>
        <taxon>Pseudomonadota</taxon>
        <taxon>Alphaproteobacteria</taxon>
        <taxon>Hyphomicrobiales</taxon>
        <taxon>Phyllobacteriaceae</taxon>
        <taxon>Pseudaminobacter</taxon>
    </lineage>
</organism>
<dbReference type="Gene3D" id="2.60.120.10">
    <property type="entry name" value="Jelly Rolls"/>
    <property type="match status" value="1"/>
</dbReference>
<reference evidence="1 2" key="1">
    <citation type="submission" date="2018-05" db="EMBL/GenBank/DDBJ databases">
        <title>Genomic Encyclopedia of Type Strains, Phase IV (KMG-IV): sequencing the most valuable type-strain genomes for metagenomic binning, comparative biology and taxonomic classification.</title>
        <authorList>
            <person name="Goeker M."/>
        </authorList>
    </citation>
    <scope>NUCLEOTIDE SEQUENCE [LARGE SCALE GENOMIC DNA]</scope>
    <source>
        <strain evidence="1 2">DSM 6986</strain>
    </source>
</reference>
<evidence type="ECO:0000313" key="1">
    <source>
        <dbReference type="EMBL" id="PWJ82331.1"/>
    </source>
</evidence>
<gene>
    <name evidence="1" type="ORF">C7441_10999</name>
</gene>
<dbReference type="EMBL" id="QGGG01000009">
    <property type="protein sequence ID" value="PWJ82331.1"/>
    <property type="molecule type" value="Genomic_DNA"/>
</dbReference>